<reference evidence="1 2" key="1">
    <citation type="journal article" date="2021" name="Sci. Rep.">
        <title>The genome of the diatom Chaetoceros tenuissimus carries an ancient integrated fragment of an extant virus.</title>
        <authorList>
            <person name="Hongo Y."/>
            <person name="Kimura K."/>
            <person name="Takaki Y."/>
            <person name="Yoshida Y."/>
            <person name="Baba S."/>
            <person name="Kobayashi G."/>
            <person name="Nagasaki K."/>
            <person name="Hano T."/>
            <person name="Tomaru Y."/>
        </authorList>
    </citation>
    <scope>NUCLEOTIDE SEQUENCE [LARGE SCALE GENOMIC DNA]</scope>
    <source>
        <strain evidence="1 2">NIES-3715</strain>
    </source>
</reference>
<proteinExistence type="predicted"/>
<accession>A0AAD3D5V7</accession>
<dbReference type="AlphaFoldDB" id="A0AAD3D5V7"/>
<evidence type="ECO:0000313" key="2">
    <source>
        <dbReference type="Proteomes" id="UP001054902"/>
    </source>
</evidence>
<sequence>MPSALSVPLSADRHPTLELLSLMSSVLKERRLRLPPSTQNECKLIASMVESGHLAHGRLTEAFGKGIDEDAIHDFVMYLMKNYFNHVTCSGQIKRNFQYADRGEWLCLEKLRKEFSVFNLVLDSLLELPYVNEENIGISATLTIENGSGTEHTDRQNFAIRLIFTFLLAFGTGGAKDFLFRHPVYHGDSEESHDAMVVRTHEFVAIDATSSGRELFEDKLVYHQALANSTKILTPVLSIFQNATGPKVPPLPQFIAEWRQTGAFKSLESNYLRRT</sequence>
<keyword evidence="2" id="KW-1185">Reference proteome</keyword>
<comment type="caution">
    <text evidence="1">The sequence shown here is derived from an EMBL/GenBank/DDBJ whole genome shotgun (WGS) entry which is preliminary data.</text>
</comment>
<organism evidence="1 2">
    <name type="scientific">Chaetoceros tenuissimus</name>
    <dbReference type="NCBI Taxonomy" id="426638"/>
    <lineage>
        <taxon>Eukaryota</taxon>
        <taxon>Sar</taxon>
        <taxon>Stramenopiles</taxon>
        <taxon>Ochrophyta</taxon>
        <taxon>Bacillariophyta</taxon>
        <taxon>Coscinodiscophyceae</taxon>
        <taxon>Chaetocerotophycidae</taxon>
        <taxon>Chaetocerotales</taxon>
        <taxon>Chaetocerotaceae</taxon>
        <taxon>Chaetoceros</taxon>
    </lineage>
</organism>
<dbReference type="EMBL" id="BLLK01000058">
    <property type="protein sequence ID" value="GFH57330.1"/>
    <property type="molecule type" value="Genomic_DNA"/>
</dbReference>
<dbReference type="Proteomes" id="UP001054902">
    <property type="component" value="Unassembled WGS sequence"/>
</dbReference>
<name>A0AAD3D5V7_9STRA</name>
<evidence type="ECO:0000313" key="1">
    <source>
        <dbReference type="EMBL" id="GFH57330.1"/>
    </source>
</evidence>
<gene>
    <name evidence="1" type="ORF">CTEN210_13806</name>
</gene>
<protein>
    <submittedName>
        <fullName evidence="1">Uncharacterized protein</fullName>
    </submittedName>
</protein>